<evidence type="ECO:0000313" key="2">
    <source>
        <dbReference type="EMBL" id="KAF6150842.1"/>
    </source>
</evidence>
<feature type="domain" description="Protein kinase" evidence="1">
    <location>
        <begin position="1"/>
        <end position="68"/>
    </location>
</feature>
<evidence type="ECO:0000313" key="3">
    <source>
        <dbReference type="Proteomes" id="UP000541444"/>
    </source>
</evidence>
<organism evidence="2 3">
    <name type="scientific">Kingdonia uniflora</name>
    <dbReference type="NCBI Taxonomy" id="39325"/>
    <lineage>
        <taxon>Eukaryota</taxon>
        <taxon>Viridiplantae</taxon>
        <taxon>Streptophyta</taxon>
        <taxon>Embryophyta</taxon>
        <taxon>Tracheophyta</taxon>
        <taxon>Spermatophyta</taxon>
        <taxon>Magnoliopsida</taxon>
        <taxon>Ranunculales</taxon>
        <taxon>Circaeasteraceae</taxon>
        <taxon>Kingdonia</taxon>
    </lineage>
</organism>
<dbReference type="AlphaFoldDB" id="A0A7J7M7M7"/>
<dbReference type="GO" id="GO:0004672">
    <property type="term" value="F:protein kinase activity"/>
    <property type="evidence" value="ECO:0007669"/>
    <property type="project" value="InterPro"/>
</dbReference>
<dbReference type="Pfam" id="PF07714">
    <property type="entry name" value="PK_Tyr_Ser-Thr"/>
    <property type="match status" value="1"/>
</dbReference>
<comment type="caution">
    <text evidence="2">The sequence shown here is derived from an EMBL/GenBank/DDBJ whole genome shotgun (WGS) entry which is preliminary data.</text>
</comment>
<name>A0A7J7M7M7_9MAGN</name>
<dbReference type="EMBL" id="JACGCM010001726">
    <property type="protein sequence ID" value="KAF6150842.1"/>
    <property type="molecule type" value="Genomic_DNA"/>
</dbReference>
<dbReference type="InterPro" id="IPR000719">
    <property type="entry name" value="Prot_kinase_dom"/>
</dbReference>
<dbReference type="SUPFAM" id="SSF56112">
    <property type="entry name" value="Protein kinase-like (PK-like)"/>
    <property type="match status" value="1"/>
</dbReference>
<keyword evidence="3" id="KW-1185">Reference proteome</keyword>
<dbReference type="InterPro" id="IPR001245">
    <property type="entry name" value="Ser-Thr/Tyr_kinase_cat_dom"/>
</dbReference>
<protein>
    <recommendedName>
        <fullName evidence="1">Protein kinase domain-containing protein</fullName>
    </recommendedName>
</protein>
<dbReference type="Proteomes" id="UP000541444">
    <property type="component" value="Unassembled WGS sequence"/>
</dbReference>
<evidence type="ECO:0000259" key="1">
    <source>
        <dbReference type="PROSITE" id="PS50011"/>
    </source>
</evidence>
<proteinExistence type="predicted"/>
<sequence length="68" mass="7815">MSRDIFLDENYGSKLFEFRLFLAIPPGEMKVKAELDGSFRFFDLDSLSTGEFSMKSDVYGFGVLLFEI</sequence>
<dbReference type="GO" id="GO:0005524">
    <property type="term" value="F:ATP binding"/>
    <property type="evidence" value="ECO:0007669"/>
    <property type="project" value="InterPro"/>
</dbReference>
<dbReference type="Gene3D" id="1.10.510.10">
    <property type="entry name" value="Transferase(Phosphotransferase) domain 1"/>
    <property type="match status" value="1"/>
</dbReference>
<dbReference type="PROSITE" id="PS50011">
    <property type="entry name" value="PROTEIN_KINASE_DOM"/>
    <property type="match status" value="1"/>
</dbReference>
<accession>A0A7J7M7M7</accession>
<dbReference type="OrthoDB" id="75710at2759"/>
<reference evidence="2 3" key="1">
    <citation type="journal article" date="2020" name="IScience">
        <title>Genome Sequencing of the Endangered Kingdonia uniflora (Circaeasteraceae, Ranunculales) Reveals Potential Mechanisms of Evolutionary Specialization.</title>
        <authorList>
            <person name="Sun Y."/>
            <person name="Deng T."/>
            <person name="Zhang A."/>
            <person name="Moore M.J."/>
            <person name="Landis J.B."/>
            <person name="Lin N."/>
            <person name="Zhang H."/>
            <person name="Zhang X."/>
            <person name="Huang J."/>
            <person name="Zhang X."/>
            <person name="Sun H."/>
            <person name="Wang H."/>
        </authorList>
    </citation>
    <scope>NUCLEOTIDE SEQUENCE [LARGE SCALE GENOMIC DNA]</scope>
    <source>
        <strain evidence="2">TB1705</strain>
        <tissue evidence="2">Leaf</tissue>
    </source>
</reference>
<gene>
    <name evidence="2" type="ORF">GIB67_020925</name>
</gene>
<dbReference type="InterPro" id="IPR011009">
    <property type="entry name" value="Kinase-like_dom_sf"/>
</dbReference>